<dbReference type="EMBL" id="CAJVPT010031830">
    <property type="protein sequence ID" value="CAG8699267.1"/>
    <property type="molecule type" value="Genomic_DNA"/>
</dbReference>
<gene>
    <name evidence="1" type="ORF">ACOLOM_LOCUS10167</name>
</gene>
<protein>
    <submittedName>
        <fullName evidence="1">5666_t:CDS:1</fullName>
    </submittedName>
</protein>
<organism evidence="1 2">
    <name type="scientific">Acaulospora colombiana</name>
    <dbReference type="NCBI Taxonomy" id="27376"/>
    <lineage>
        <taxon>Eukaryota</taxon>
        <taxon>Fungi</taxon>
        <taxon>Fungi incertae sedis</taxon>
        <taxon>Mucoromycota</taxon>
        <taxon>Glomeromycotina</taxon>
        <taxon>Glomeromycetes</taxon>
        <taxon>Diversisporales</taxon>
        <taxon>Acaulosporaceae</taxon>
        <taxon>Acaulospora</taxon>
    </lineage>
</organism>
<name>A0ACA9PAR0_9GLOM</name>
<feature type="non-terminal residue" evidence="1">
    <location>
        <position position="1"/>
    </location>
</feature>
<evidence type="ECO:0000313" key="1">
    <source>
        <dbReference type="EMBL" id="CAG8699267.1"/>
    </source>
</evidence>
<sequence>LDKKNNWLRRQAIVIILQQLREVVKGQTDETHLMQYLDIFRRALWPDGKLKPPELAANMIGRSNARRGARRMFAVLQNRRLNQHLVYTVFDEIMAALFPEAVFSPP</sequence>
<dbReference type="Proteomes" id="UP000789525">
    <property type="component" value="Unassembled WGS sequence"/>
</dbReference>
<accession>A0ACA9PAR0</accession>
<comment type="caution">
    <text evidence="1">The sequence shown here is derived from an EMBL/GenBank/DDBJ whole genome shotgun (WGS) entry which is preliminary data.</text>
</comment>
<keyword evidence="2" id="KW-1185">Reference proteome</keyword>
<reference evidence="1" key="1">
    <citation type="submission" date="2021-06" db="EMBL/GenBank/DDBJ databases">
        <authorList>
            <person name="Kallberg Y."/>
            <person name="Tangrot J."/>
            <person name="Rosling A."/>
        </authorList>
    </citation>
    <scope>NUCLEOTIDE SEQUENCE</scope>
    <source>
        <strain evidence="1">CL356</strain>
    </source>
</reference>
<evidence type="ECO:0000313" key="2">
    <source>
        <dbReference type="Proteomes" id="UP000789525"/>
    </source>
</evidence>
<proteinExistence type="predicted"/>